<evidence type="ECO:0000259" key="2">
    <source>
        <dbReference type="PROSITE" id="PS51841"/>
    </source>
</evidence>
<dbReference type="Pfam" id="PF00932">
    <property type="entry name" value="LTD"/>
    <property type="match status" value="1"/>
</dbReference>
<comment type="caution">
    <text evidence="3">The sequence shown here is derived from an EMBL/GenBank/DDBJ whole genome shotgun (WGS) entry which is preliminary data.</text>
</comment>
<evidence type="ECO:0000256" key="1">
    <source>
        <dbReference type="SAM" id="MobiDB-lite"/>
    </source>
</evidence>
<gene>
    <name evidence="3" type="ORF">A3F34_01120</name>
</gene>
<feature type="region of interest" description="Disordered" evidence="1">
    <location>
        <begin position="126"/>
        <end position="165"/>
    </location>
</feature>
<organism evidence="3 4">
    <name type="scientific">Candidatus Roizmanbacteria bacterium RIFCSPHIGHO2_12_FULL_44_10</name>
    <dbReference type="NCBI Taxonomy" id="1802054"/>
    <lineage>
        <taxon>Bacteria</taxon>
        <taxon>Candidatus Roizmaniibacteriota</taxon>
    </lineage>
</organism>
<dbReference type="SUPFAM" id="SSF74853">
    <property type="entry name" value="Lamin A/C globular tail domain"/>
    <property type="match status" value="1"/>
</dbReference>
<dbReference type="InterPro" id="IPR001322">
    <property type="entry name" value="Lamin_tail_dom"/>
</dbReference>
<feature type="compositionally biased region" description="Polar residues" evidence="1">
    <location>
        <begin position="136"/>
        <end position="146"/>
    </location>
</feature>
<accession>A0A1F7I6X9</accession>
<dbReference type="Proteomes" id="UP000179024">
    <property type="component" value="Unassembled WGS sequence"/>
</dbReference>
<evidence type="ECO:0000313" key="4">
    <source>
        <dbReference type="Proteomes" id="UP000179024"/>
    </source>
</evidence>
<protein>
    <recommendedName>
        <fullName evidence="2">LTD domain-containing protein</fullName>
    </recommendedName>
</protein>
<feature type="compositionally biased region" description="Acidic residues" evidence="1">
    <location>
        <begin position="154"/>
        <end position="165"/>
    </location>
</feature>
<evidence type="ECO:0000313" key="3">
    <source>
        <dbReference type="EMBL" id="OGK39115.1"/>
    </source>
</evidence>
<dbReference type="AlphaFoldDB" id="A0A1F7I6X9"/>
<feature type="domain" description="LTD" evidence="2">
    <location>
        <begin position="1"/>
        <end position="98"/>
    </location>
</feature>
<reference evidence="3 4" key="1">
    <citation type="journal article" date="2016" name="Nat. Commun.">
        <title>Thousands of microbial genomes shed light on interconnected biogeochemical processes in an aquifer system.</title>
        <authorList>
            <person name="Anantharaman K."/>
            <person name="Brown C.T."/>
            <person name="Hug L.A."/>
            <person name="Sharon I."/>
            <person name="Castelle C.J."/>
            <person name="Probst A.J."/>
            <person name="Thomas B.C."/>
            <person name="Singh A."/>
            <person name="Wilkins M.J."/>
            <person name="Karaoz U."/>
            <person name="Brodie E.L."/>
            <person name="Williams K.H."/>
            <person name="Hubbard S.S."/>
            <person name="Banfield J.F."/>
        </authorList>
    </citation>
    <scope>NUCLEOTIDE SEQUENCE [LARGE SCALE GENOMIC DNA]</scope>
</reference>
<name>A0A1F7I6X9_9BACT</name>
<dbReference type="EMBL" id="MGAE01000026">
    <property type="protein sequence ID" value="OGK39115.1"/>
    <property type="molecule type" value="Genomic_DNA"/>
</dbReference>
<proteinExistence type="predicted"/>
<dbReference type="InterPro" id="IPR036415">
    <property type="entry name" value="Lamin_tail_dom_sf"/>
</dbReference>
<sequence>MGADFNNIFISEVMVNPDLGDLEWVELFNNNGFAVNLQSWSIDDIAEGGSAPIVFSAVIPAQSHAVVELNTAIFNNSGDHVRLLNRSGLEQDEFIYTESARGISYGRISFSGSLFCQQEATKGTANDACSELESETGPSPSTTINLATASQTEETTEEPSQEDMSEIPIHRIVVPKQKLVPTVIEEEIPKTLHTANKKPANNLPLQLSVTSSSLFFSITNVVYSVYKLFLVWKNDLNIGFPPSPG</sequence>
<dbReference type="PROSITE" id="PS51841">
    <property type="entry name" value="LTD"/>
    <property type="match status" value="1"/>
</dbReference>